<evidence type="ECO:0000256" key="2">
    <source>
        <dbReference type="ARBA" id="ARBA00006015"/>
    </source>
</evidence>
<keyword evidence="8 11" id="KW-0010">Activator</keyword>
<dbReference type="InterPro" id="IPR001789">
    <property type="entry name" value="Sig_transdc_resp-reg_receiver"/>
</dbReference>
<keyword evidence="4" id="KW-0932">Cytokinin signaling pathway</keyword>
<evidence type="ECO:0000259" key="14">
    <source>
        <dbReference type="PROSITE" id="PS50110"/>
    </source>
</evidence>
<dbReference type="InterPro" id="IPR017053">
    <property type="entry name" value="Response_reg_B-typ_pln"/>
</dbReference>
<keyword evidence="6 11" id="KW-0805">Transcription regulation</keyword>
<evidence type="ECO:0000256" key="4">
    <source>
        <dbReference type="ARBA" id="ARBA00022864"/>
    </source>
</evidence>
<dbReference type="InterPro" id="IPR011006">
    <property type="entry name" value="CheY-like_superfamily"/>
</dbReference>
<evidence type="ECO:0000256" key="10">
    <source>
        <dbReference type="ARBA" id="ARBA00023242"/>
    </source>
</evidence>
<feature type="domain" description="Response regulatory" evidence="14">
    <location>
        <begin position="18"/>
        <end position="133"/>
    </location>
</feature>
<keyword evidence="10 11" id="KW-0539">Nucleus</keyword>
<feature type="compositionally biased region" description="Acidic residues" evidence="13">
    <location>
        <begin position="180"/>
        <end position="193"/>
    </location>
</feature>
<comment type="subcellular location">
    <subcellularLocation>
        <location evidence="1 11">Nucleus</location>
    </subcellularLocation>
</comment>
<dbReference type="EMBL" id="SDAM02000120">
    <property type="protein sequence ID" value="KAH6828790.1"/>
    <property type="molecule type" value="Genomic_DNA"/>
</dbReference>
<dbReference type="GO" id="GO:0000160">
    <property type="term" value="P:phosphorelay signal transduction system"/>
    <property type="evidence" value="ECO:0007669"/>
    <property type="project" value="UniProtKB-KW"/>
</dbReference>
<dbReference type="PROSITE" id="PS51294">
    <property type="entry name" value="HTH_MYB"/>
    <property type="match status" value="1"/>
</dbReference>
<evidence type="ECO:0000256" key="1">
    <source>
        <dbReference type="ARBA" id="ARBA00004123"/>
    </source>
</evidence>
<evidence type="ECO:0000256" key="5">
    <source>
        <dbReference type="ARBA" id="ARBA00023012"/>
    </source>
</evidence>
<evidence type="ECO:0000259" key="15">
    <source>
        <dbReference type="PROSITE" id="PS51294"/>
    </source>
</evidence>
<keyword evidence="5 11" id="KW-0902">Two-component regulatory system</keyword>
<evidence type="ECO:0000256" key="11">
    <source>
        <dbReference type="PIRNR" id="PIRNR036392"/>
    </source>
</evidence>
<dbReference type="InterPro" id="IPR001005">
    <property type="entry name" value="SANT/Myb"/>
</dbReference>
<dbReference type="PANTHER" id="PTHR43874:SF205">
    <property type="entry name" value="TWO-COMPONENT RESPONSE REGULATOR ORR23"/>
    <property type="match status" value="1"/>
</dbReference>
<dbReference type="GO" id="GO:0003677">
    <property type="term" value="F:DNA binding"/>
    <property type="evidence" value="ECO:0007669"/>
    <property type="project" value="UniProtKB-KW"/>
</dbReference>
<comment type="caution">
    <text evidence="16">The sequence shown here is derived from an EMBL/GenBank/DDBJ whole genome shotgun (WGS) entry which is preliminary data.</text>
</comment>
<evidence type="ECO:0000256" key="9">
    <source>
        <dbReference type="ARBA" id="ARBA00023163"/>
    </source>
</evidence>
<dbReference type="SUPFAM" id="SSF46689">
    <property type="entry name" value="Homeodomain-like"/>
    <property type="match status" value="1"/>
</dbReference>
<accession>A0AAD4P7I2</accession>
<dbReference type="Pfam" id="PF00249">
    <property type="entry name" value="Myb_DNA-binding"/>
    <property type="match status" value="1"/>
</dbReference>
<evidence type="ECO:0000256" key="8">
    <source>
        <dbReference type="ARBA" id="ARBA00023159"/>
    </source>
</evidence>
<dbReference type="FunFam" id="1.10.10.60:FF:000007">
    <property type="entry name" value="Two-component response regulator"/>
    <property type="match status" value="1"/>
</dbReference>
<dbReference type="Proteomes" id="UP001190926">
    <property type="component" value="Unassembled WGS sequence"/>
</dbReference>
<sequence>MIVEEIRGDVENFPAGLRVLAVDDDPTCLKLLETLLRKCQYNVTTTSQARNALKMLRDNKDRFDLVISDVHMPDMDGFKLLEQVGLEMDLPVIMLSANSDPKLVMKGVTHGACDYLVKPVRIEELRNIWQHVIRRKKCDSNQNRSSDEVQAHQASGEGHGSPLAGNTDQNGKFNRKRKDDDDESEDNGNECEDNGSQKKPRVVWSIELHRKFVGAVNQLGIEKAVPKRILDMMNVEGLTRENVASHLQKYRLYLKRISTVATQQANMAAALGVKDSPFMHMGSLDGLGDFRTLAGARLSNVALSPYTNGGLLGRLNSPGNVNLRNITPSTLVQPSQAQNLSNSINSLGKMHLVLPNSSQSPSLFQGIQSSLELDQLQQNKGAAHFNSMNNPRMFRTAGTFTDTGASLGSSNNLLISSPSNPLMLHGNAQQALGDGAFGNQSAHDVASFTSESFNTGVSGSSHLLDPGKCNENWQNTVESSTMHSNPLLSAEPFHSQLPLNDSRDNTSSNGIYVQNNPICPSPAMVLPPFQDAREMQCQIGSMGDVHNMNQVPGQSWTEQRPNYAHSSPIPANGIMSNLGQSTDQSSGMLNQKMDMYSGGRSAGSAPSALMLQNEDGNLVRESRSRSNEDFLFEQPKIPGGFAPQSYDPLTELMNAMIKREHDETVSNGDFEFDDYSFGPGI</sequence>
<organism evidence="16 17">
    <name type="scientific">Perilla frutescens var. hirtella</name>
    <name type="common">Perilla citriodora</name>
    <name type="synonym">Perilla setoyensis</name>
    <dbReference type="NCBI Taxonomy" id="608512"/>
    <lineage>
        <taxon>Eukaryota</taxon>
        <taxon>Viridiplantae</taxon>
        <taxon>Streptophyta</taxon>
        <taxon>Embryophyta</taxon>
        <taxon>Tracheophyta</taxon>
        <taxon>Spermatophyta</taxon>
        <taxon>Magnoliopsida</taxon>
        <taxon>eudicotyledons</taxon>
        <taxon>Gunneridae</taxon>
        <taxon>Pentapetalae</taxon>
        <taxon>asterids</taxon>
        <taxon>lamiids</taxon>
        <taxon>Lamiales</taxon>
        <taxon>Lamiaceae</taxon>
        <taxon>Nepetoideae</taxon>
        <taxon>Elsholtzieae</taxon>
        <taxon>Perilla</taxon>
    </lineage>
</organism>
<dbReference type="PROSITE" id="PS50110">
    <property type="entry name" value="RESPONSE_REGULATORY"/>
    <property type="match status" value="1"/>
</dbReference>
<dbReference type="SUPFAM" id="SSF52172">
    <property type="entry name" value="CheY-like"/>
    <property type="match status" value="1"/>
</dbReference>
<keyword evidence="3 12" id="KW-0597">Phosphoprotein</keyword>
<evidence type="ECO:0000313" key="16">
    <source>
        <dbReference type="EMBL" id="KAH6828790.1"/>
    </source>
</evidence>
<dbReference type="SMART" id="SM00448">
    <property type="entry name" value="REC"/>
    <property type="match status" value="1"/>
</dbReference>
<protein>
    <recommendedName>
        <fullName evidence="11">Two-component response regulator</fullName>
    </recommendedName>
</protein>
<proteinExistence type="inferred from homology"/>
<feature type="region of interest" description="Disordered" evidence="13">
    <location>
        <begin position="139"/>
        <end position="198"/>
    </location>
</feature>
<evidence type="ECO:0000256" key="13">
    <source>
        <dbReference type="SAM" id="MobiDB-lite"/>
    </source>
</evidence>
<dbReference type="PIRSF" id="PIRSF036392">
    <property type="entry name" value="RR_ARR_type-B"/>
    <property type="match status" value="1"/>
</dbReference>
<comment type="similarity">
    <text evidence="2">Belongs to the ARR family. Type-B subfamily.</text>
</comment>
<evidence type="ECO:0000256" key="12">
    <source>
        <dbReference type="PROSITE-ProRule" id="PRU00169"/>
    </source>
</evidence>
<evidence type="ECO:0000256" key="7">
    <source>
        <dbReference type="ARBA" id="ARBA00023125"/>
    </source>
</evidence>
<keyword evidence="7 11" id="KW-0238">DNA-binding</keyword>
<dbReference type="InterPro" id="IPR017930">
    <property type="entry name" value="Myb_dom"/>
</dbReference>
<dbReference type="Pfam" id="PF00072">
    <property type="entry name" value="Response_reg"/>
    <property type="match status" value="1"/>
</dbReference>
<comment type="function">
    <text evidence="11">Transcriptional activator that binds specific DNA sequence.</text>
</comment>
<evidence type="ECO:0000256" key="6">
    <source>
        <dbReference type="ARBA" id="ARBA00023015"/>
    </source>
</evidence>
<dbReference type="NCBIfam" id="TIGR01557">
    <property type="entry name" value="myb_SHAQKYF"/>
    <property type="match status" value="1"/>
</dbReference>
<feature type="domain" description="HTH myb-type" evidence="15">
    <location>
        <begin position="196"/>
        <end position="255"/>
    </location>
</feature>
<feature type="modified residue" description="4-aspartylphosphate" evidence="12">
    <location>
        <position position="69"/>
    </location>
</feature>
<dbReference type="Gene3D" id="3.40.50.2300">
    <property type="match status" value="1"/>
</dbReference>
<reference evidence="16 17" key="1">
    <citation type="journal article" date="2021" name="Nat. Commun.">
        <title>Incipient diploidization of the medicinal plant Perilla within 10,000 years.</title>
        <authorList>
            <person name="Zhang Y."/>
            <person name="Shen Q."/>
            <person name="Leng L."/>
            <person name="Zhang D."/>
            <person name="Chen S."/>
            <person name="Shi Y."/>
            <person name="Ning Z."/>
            <person name="Chen S."/>
        </authorList>
    </citation>
    <scope>NUCLEOTIDE SEQUENCE [LARGE SCALE GENOMIC DNA]</scope>
    <source>
        <strain evidence="17">cv. PC099</strain>
    </source>
</reference>
<dbReference type="AlphaFoldDB" id="A0AAD4P7I2"/>
<dbReference type="GO" id="GO:0009736">
    <property type="term" value="P:cytokinin-activated signaling pathway"/>
    <property type="evidence" value="ECO:0007669"/>
    <property type="project" value="UniProtKB-KW"/>
</dbReference>
<dbReference type="InterPro" id="IPR045279">
    <property type="entry name" value="ARR-like"/>
</dbReference>
<dbReference type="InterPro" id="IPR009057">
    <property type="entry name" value="Homeodomain-like_sf"/>
</dbReference>
<dbReference type="GO" id="GO:0005634">
    <property type="term" value="C:nucleus"/>
    <property type="evidence" value="ECO:0007669"/>
    <property type="project" value="UniProtKB-SubCell"/>
</dbReference>
<dbReference type="GO" id="GO:0003700">
    <property type="term" value="F:DNA-binding transcription factor activity"/>
    <property type="evidence" value="ECO:0007669"/>
    <property type="project" value="UniProtKB-UniRule"/>
</dbReference>
<dbReference type="Gene3D" id="1.10.10.60">
    <property type="entry name" value="Homeodomain-like"/>
    <property type="match status" value="1"/>
</dbReference>
<dbReference type="CDD" id="cd17584">
    <property type="entry name" value="REC_typeB_ARR-like"/>
    <property type="match status" value="1"/>
</dbReference>
<gene>
    <name evidence="16" type="ORF">C2S53_012927</name>
</gene>
<name>A0AAD4P7I2_PERFH</name>
<keyword evidence="9 11" id="KW-0804">Transcription</keyword>
<dbReference type="InterPro" id="IPR006447">
    <property type="entry name" value="Myb_dom_plants"/>
</dbReference>
<dbReference type="PANTHER" id="PTHR43874">
    <property type="entry name" value="TWO-COMPONENT RESPONSE REGULATOR"/>
    <property type="match status" value="1"/>
</dbReference>
<evidence type="ECO:0000256" key="3">
    <source>
        <dbReference type="ARBA" id="ARBA00022553"/>
    </source>
</evidence>
<keyword evidence="17" id="KW-1185">Reference proteome</keyword>
<feature type="region of interest" description="Disordered" evidence="13">
    <location>
        <begin position="480"/>
        <end position="510"/>
    </location>
</feature>
<evidence type="ECO:0000313" key="17">
    <source>
        <dbReference type="Proteomes" id="UP001190926"/>
    </source>
</evidence>